<sequence length="527" mass="59168">MRIGGKVRSFLSISCGIFDRIYETTRVFGMEVSGANGLKHDIEEKALKGLLETFGSVFNLQEISFAYSNAGRNVDLACEILSDKQANNSASTTQFSTAEVRGKESSESSYDNISKNTYCTNGKSKPSKTKWRPVSGGTVSSFIGKDYVKPAQPANAPSQAPKPLKLDSKEFPESQLWGEENKSNPPKDDCLEKDMEDFLFKLLGEGFQLNRDVIREVLDSCGYDMKKSMLKLLDHSAETMDERMKKSSKKCTNMCPTSEGFSCERKLQQLNPSGGNGRGDPSTNKGELLRQPKDRNELQKEVLAALFSAPEKSEELPEKTVKTVRRSIALGQVVTEPPRDFEPEPVTNMVSLQQDNENDADEDEEGSFQALRKAVMEYRVTMKTYWKAAVDAFAKEDHVLAGKLLEEGQFYYEKAREADEESNKKIFETRNRDTKSDVLLDLHEDDARDARRLLKCHLSSLAGIPSLKYLKVIIESNDIDTTKGARRRSVMKLLQRESIQWIEEGTPGTILIPLDTVNPKRLSFAKK</sequence>
<gene>
    <name evidence="1" type="ORF">OWV82_023371</name>
</gene>
<evidence type="ECO:0000313" key="1">
    <source>
        <dbReference type="EMBL" id="KAJ4703468.1"/>
    </source>
</evidence>
<reference evidence="1 2" key="1">
    <citation type="journal article" date="2023" name="Science">
        <title>Complex scaffold remodeling in plant triterpene biosynthesis.</title>
        <authorList>
            <person name="De La Pena R."/>
            <person name="Hodgson H."/>
            <person name="Liu J.C."/>
            <person name="Stephenson M.J."/>
            <person name="Martin A.C."/>
            <person name="Owen C."/>
            <person name="Harkess A."/>
            <person name="Leebens-Mack J."/>
            <person name="Jimenez L.E."/>
            <person name="Osbourn A."/>
            <person name="Sattely E.S."/>
        </authorList>
    </citation>
    <scope>NUCLEOTIDE SEQUENCE [LARGE SCALE GENOMIC DNA]</scope>
    <source>
        <strain evidence="2">cv. JPN11</strain>
        <tissue evidence="1">Leaf</tissue>
    </source>
</reference>
<comment type="caution">
    <text evidence="1">The sequence shown here is derived from an EMBL/GenBank/DDBJ whole genome shotgun (WGS) entry which is preliminary data.</text>
</comment>
<proteinExistence type="predicted"/>
<evidence type="ECO:0000313" key="2">
    <source>
        <dbReference type="Proteomes" id="UP001164539"/>
    </source>
</evidence>
<keyword evidence="2" id="KW-1185">Reference proteome</keyword>
<name>A0ACC1WXK2_MELAZ</name>
<accession>A0ACC1WXK2</accession>
<organism evidence="1 2">
    <name type="scientific">Melia azedarach</name>
    <name type="common">Chinaberry tree</name>
    <dbReference type="NCBI Taxonomy" id="155640"/>
    <lineage>
        <taxon>Eukaryota</taxon>
        <taxon>Viridiplantae</taxon>
        <taxon>Streptophyta</taxon>
        <taxon>Embryophyta</taxon>
        <taxon>Tracheophyta</taxon>
        <taxon>Spermatophyta</taxon>
        <taxon>Magnoliopsida</taxon>
        <taxon>eudicotyledons</taxon>
        <taxon>Gunneridae</taxon>
        <taxon>Pentapetalae</taxon>
        <taxon>rosids</taxon>
        <taxon>malvids</taxon>
        <taxon>Sapindales</taxon>
        <taxon>Meliaceae</taxon>
        <taxon>Melia</taxon>
    </lineage>
</organism>
<dbReference type="Proteomes" id="UP001164539">
    <property type="component" value="Chromosome 13"/>
</dbReference>
<protein>
    <submittedName>
        <fullName evidence="1">Uncharacterized protein</fullName>
    </submittedName>
</protein>
<dbReference type="EMBL" id="CM051406">
    <property type="protein sequence ID" value="KAJ4703468.1"/>
    <property type="molecule type" value="Genomic_DNA"/>
</dbReference>